<proteinExistence type="predicted"/>
<reference evidence="3" key="1">
    <citation type="submission" date="2025-08" db="UniProtKB">
        <authorList>
            <consortium name="RefSeq"/>
        </authorList>
    </citation>
    <scope>IDENTIFICATION</scope>
</reference>
<evidence type="ECO:0000313" key="2">
    <source>
        <dbReference type="Proteomes" id="UP000695007"/>
    </source>
</evidence>
<dbReference type="RefSeq" id="XP_011501772.1">
    <property type="nucleotide sequence ID" value="XM_011503470.1"/>
</dbReference>
<gene>
    <name evidence="3" type="primary">LOC105365335</name>
</gene>
<evidence type="ECO:0000256" key="1">
    <source>
        <dbReference type="SAM" id="MobiDB-lite"/>
    </source>
</evidence>
<dbReference type="GeneID" id="105365335"/>
<keyword evidence="2" id="KW-1185">Reference proteome</keyword>
<feature type="compositionally biased region" description="Basic residues" evidence="1">
    <location>
        <begin position="1341"/>
        <end position="1350"/>
    </location>
</feature>
<dbReference type="Proteomes" id="UP000695007">
    <property type="component" value="Unplaced"/>
</dbReference>
<organism evidence="2 3">
    <name type="scientific">Ceratosolen solmsi marchali</name>
    <dbReference type="NCBI Taxonomy" id="326594"/>
    <lineage>
        <taxon>Eukaryota</taxon>
        <taxon>Metazoa</taxon>
        <taxon>Ecdysozoa</taxon>
        <taxon>Arthropoda</taxon>
        <taxon>Hexapoda</taxon>
        <taxon>Insecta</taxon>
        <taxon>Pterygota</taxon>
        <taxon>Neoptera</taxon>
        <taxon>Endopterygota</taxon>
        <taxon>Hymenoptera</taxon>
        <taxon>Apocrita</taxon>
        <taxon>Proctotrupomorpha</taxon>
        <taxon>Chalcidoidea</taxon>
        <taxon>Agaonidae</taxon>
        <taxon>Agaoninae</taxon>
        <taxon>Ceratosolen</taxon>
    </lineage>
</organism>
<feature type="region of interest" description="Disordered" evidence="1">
    <location>
        <begin position="1296"/>
        <end position="1359"/>
    </location>
</feature>
<evidence type="ECO:0000313" key="3">
    <source>
        <dbReference type="RefSeq" id="XP_011501772.1"/>
    </source>
</evidence>
<name>A0AAJ6YPA6_9HYME</name>
<accession>A0AAJ6YPA6</accession>
<dbReference type="KEGG" id="csol:105365335"/>
<sequence>MSGSYEECKKWISWIHKQNLENILNSLKNTENIEQDAETNRYLFKLLLLLSHCADRCFRENLSKEIEIFNIATMTCEKLASIPDKNKLFSAIYYILSYLLKRNVFMEAEIICKYLFPGKFVNIDDYKSSNYYQIASLWQTEIFKKLDTLTVNLKTERTIINKLCSYIKFHLQILQFCDENSCYIFKTIEIYIKKLSHIPLDTAFSFLLELFQFLSNYIINLKVLPLVEAYNLMIPIIGLAFLKRNDTINNLNITTYFRQCDSYFLESLKTSSQCLNSYKLFREYVLNLFETNFMSNEIGKNRFKKSIEILDILTQKYGMKNNSIIETVFAITYSFDTLFTNWENLVSKQLLNTNVTYDDILYMGSNFVKRIHNILKNRSLSANHVCKKCPESVKCLMKKDIYNASIATSTYLKIIAKMNLEALNENIFTLAKELIEELVLVFNEFDKSGCKYSSPMWDLCGRTIFNIGLISETKYPAEVEGLYEVLCTQIVHRDGLNSKVSSFGLENPVGTTLHRLCNSNFNQEKYRKAMSYTAYNALLSNYENRKKKAFDMWATIKLKLIDSQETQELTMLKCLKVDMNVVKKFGIVVNLDNYNLNDLCLRELKSLYQVKNNLIVAMKHTLIDLESTNNGLYYAQGVFLLCCHALQFSKRECISDYISKAIQKLINYQPKTPGSQCLLANLNFFNIIEKLCARSQAITKQIDDASFTIKAFKKLKAKPADDELENQDEVVPTYGGINIEEDGKCAKELQNVLSAWENCLFKNVISIVNDWEPKLTLETIIICGEYCRLYKFVNNERKSWNLAYKLSTALQDLTTCVYITSRSVSLRHIDDEWINCAEKHVESIKSSNKTAETDVVAIFWLSLADFYFDCKKIEEGRILLEKVKMMSNYYMLTNPKIYIYSTDIQFRNYYLINSNTSQEDYCKLLVEIHYLMINLHDIIIEDDRRFWNVRFHLFACEQMFEVMYSIIIPMNSLLSFRDVSAHLSYGLKVAQSFGMTLRIAQYLKYLCYIDLLRIQTENCEVRLQDLEHILCLEQFNESMKAKVQDKTNSVNRLAMTRTDLNDPAIIPINLGKHNASPELKKKIFSTPNFLTHSLYCQCFICTNLYYQYLTFSCTYIRAHLYSLLNYAKEAEQYFHGAYKIKLTVDQRDKDETRLYKDYKWKRNQNFTIDALLYMLDLSMFIIDFKPKQKEDALALIEETMEIASQNDLNKHYTCVYATELYFQHYVYDVFKEQLSITVPQNIAIDITNQPINNCATPMHNIEKTMRTRRQRKSSPTIDIPVITIVDTNNANDCGNSLIAKPSTKERSTSKRSTTRNVRRKILLDETEEITSSTVKEEQKSTRKRNVKSMKKPIDFSSTS</sequence>
<protein>
    <submittedName>
        <fullName evidence="3">Uncharacterized protein LOC105365335</fullName>
    </submittedName>
</protein>